<organism evidence="9 10">
    <name type="scientific">Sphingobacterium corticis</name>
    <dbReference type="NCBI Taxonomy" id="1812823"/>
    <lineage>
        <taxon>Bacteria</taxon>
        <taxon>Pseudomonadati</taxon>
        <taxon>Bacteroidota</taxon>
        <taxon>Sphingobacteriia</taxon>
        <taxon>Sphingobacteriales</taxon>
        <taxon>Sphingobacteriaceae</taxon>
        <taxon>Sphingobacterium</taxon>
    </lineage>
</organism>
<accession>A0ABW5NPE4</accession>
<evidence type="ECO:0000256" key="6">
    <source>
        <dbReference type="SAM" id="Phobius"/>
    </source>
</evidence>
<dbReference type="InterPro" id="IPR050250">
    <property type="entry name" value="Macrolide_Exporter_MacB"/>
</dbReference>
<feature type="transmembrane region" description="Helical" evidence="6">
    <location>
        <begin position="336"/>
        <end position="357"/>
    </location>
</feature>
<feature type="transmembrane region" description="Helical" evidence="6">
    <location>
        <begin position="424"/>
        <end position="444"/>
    </location>
</feature>
<dbReference type="Pfam" id="PF12704">
    <property type="entry name" value="MacB_PCD"/>
    <property type="match status" value="1"/>
</dbReference>
<evidence type="ECO:0000259" key="7">
    <source>
        <dbReference type="Pfam" id="PF02687"/>
    </source>
</evidence>
<protein>
    <submittedName>
        <fullName evidence="9">ABC transporter permease</fullName>
    </submittedName>
</protein>
<keyword evidence="4 6" id="KW-1133">Transmembrane helix</keyword>
<evidence type="ECO:0000256" key="1">
    <source>
        <dbReference type="ARBA" id="ARBA00004651"/>
    </source>
</evidence>
<dbReference type="EMBL" id="JBHUMA010000009">
    <property type="protein sequence ID" value="MFD2600300.1"/>
    <property type="molecule type" value="Genomic_DNA"/>
</dbReference>
<evidence type="ECO:0000256" key="4">
    <source>
        <dbReference type="ARBA" id="ARBA00022989"/>
    </source>
</evidence>
<evidence type="ECO:0000313" key="10">
    <source>
        <dbReference type="Proteomes" id="UP001597393"/>
    </source>
</evidence>
<feature type="transmembrane region" description="Helical" evidence="6">
    <location>
        <begin position="284"/>
        <end position="303"/>
    </location>
</feature>
<dbReference type="InterPro" id="IPR025857">
    <property type="entry name" value="MacB_PCD"/>
</dbReference>
<feature type="domain" description="MacB-like periplasmic core" evidence="8">
    <location>
        <begin position="19"/>
        <end position="237"/>
    </location>
</feature>
<feature type="transmembrane region" description="Helical" evidence="6">
    <location>
        <begin position="675"/>
        <end position="695"/>
    </location>
</feature>
<dbReference type="Pfam" id="PF02687">
    <property type="entry name" value="FtsX"/>
    <property type="match status" value="2"/>
</dbReference>
<comment type="caution">
    <text evidence="9">The sequence shown here is derived from an EMBL/GenBank/DDBJ whole genome shotgun (WGS) entry which is preliminary data.</text>
</comment>
<sequence length="798" mass="88738">MTTNIKNAWRNIRNHKLFSTLNIVGLAISFAVTILLLSFVQKETSFDKFHTNWEHIYRVNTQFDAEYNSSKWSRLPNAVAPAMMAEVPGVKNAARLVKRDFGAIASIRVGEESFSENSIYLSDSSLFSIFDFHFVEGNAAQIFEHPNSVVISTSTRDKFFHGESAVDRLITVNNRDTMRISGVFEDMPENSFLDCNVVYNIMDSWMGKDVYWSNSSYETYCLLDPKANPMEVEAKTDALLDKYMTQNRFLTQLFLQPLKDIHLHSSELNESYSSRSGSYSSIKLATILAIITLVIACINYMNLATARSSKNARDVGVAKVLGASSAQVAKRFYTEAALVTLIAIVIGYVLAILASPYFEHITQSQWGYQELINPTLIGITCMLWIAITLLAGSYPAFYMTRIRPLILMNQSALKNTFANGMRRVLVVAQFSASIILLSSIIVIAQQMNYISNKDLGYEPSGVLAISINSLSSRTQLQALTDEISKLAGTQDMVAAQSLMGDRESGKNVYKNVTDEKGLDISTNSVNGPIVNTFELNLLAGNDLPANLSETDTTCYVLINETVAKYLGYKNPEDAVGKPIITEMRRNNSVISGVLRDFHYTSLKQSVGGYVYYRMNRPNESQMHLFTRFQTADIGNYVASVEEVFKKNVPEGAFVYEFTDDHVAKMYKEETRTANITGLFSALAILISCLGLFGLATSTAEQRIKEIGIRKVLGSSVSGVVMLLSKDFVKLVCLSIVIATPIAWWAMNSWLADFTYRVALMWWVFAVSGCIAIIIALLTVSGQALRAALANPVESLRNE</sequence>
<gene>
    <name evidence="9" type="ORF">ACFSQ3_15205</name>
</gene>
<feature type="domain" description="ABC3 transporter permease C-terminal" evidence="7">
    <location>
        <begin position="678"/>
        <end position="786"/>
    </location>
</feature>
<evidence type="ECO:0000259" key="8">
    <source>
        <dbReference type="Pfam" id="PF12704"/>
    </source>
</evidence>
<proteinExistence type="predicted"/>
<evidence type="ECO:0000256" key="5">
    <source>
        <dbReference type="ARBA" id="ARBA00023136"/>
    </source>
</evidence>
<feature type="transmembrane region" description="Helical" evidence="6">
    <location>
        <begin position="377"/>
        <end position="398"/>
    </location>
</feature>
<evidence type="ECO:0000256" key="3">
    <source>
        <dbReference type="ARBA" id="ARBA00022692"/>
    </source>
</evidence>
<comment type="subcellular location">
    <subcellularLocation>
        <location evidence="1">Cell membrane</location>
        <topology evidence="1">Multi-pass membrane protein</topology>
    </subcellularLocation>
</comment>
<feature type="transmembrane region" description="Helical" evidence="6">
    <location>
        <begin position="21"/>
        <end position="40"/>
    </location>
</feature>
<evidence type="ECO:0000256" key="2">
    <source>
        <dbReference type="ARBA" id="ARBA00022475"/>
    </source>
</evidence>
<dbReference type="RefSeq" id="WP_380870440.1">
    <property type="nucleotide sequence ID" value="NZ_JBHUMA010000009.1"/>
</dbReference>
<evidence type="ECO:0000313" key="9">
    <source>
        <dbReference type="EMBL" id="MFD2600300.1"/>
    </source>
</evidence>
<keyword evidence="2" id="KW-1003">Cell membrane</keyword>
<feature type="transmembrane region" description="Helical" evidence="6">
    <location>
        <begin position="758"/>
        <end position="779"/>
    </location>
</feature>
<dbReference type="PANTHER" id="PTHR30572">
    <property type="entry name" value="MEMBRANE COMPONENT OF TRANSPORTER-RELATED"/>
    <property type="match status" value="1"/>
</dbReference>
<feature type="domain" description="ABC3 transporter permease C-terminal" evidence="7">
    <location>
        <begin position="287"/>
        <end position="403"/>
    </location>
</feature>
<keyword evidence="10" id="KW-1185">Reference proteome</keyword>
<reference evidence="10" key="1">
    <citation type="journal article" date="2019" name="Int. J. Syst. Evol. Microbiol.">
        <title>The Global Catalogue of Microorganisms (GCM) 10K type strain sequencing project: providing services to taxonomists for standard genome sequencing and annotation.</title>
        <authorList>
            <consortium name="The Broad Institute Genomics Platform"/>
            <consortium name="The Broad Institute Genome Sequencing Center for Infectious Disease"/>
            <person name="Wu L."/>
            <person name="Ma J."/>
        </authorList>
    </citation>
    <scope>NUCLEOTIDE SEQUENCE [LARGE SCALE GENOMIC DNA]</scope>
    <source>
        <strain evidence="10">KCTC 42248</strain>
    </source>
</reference>
<dbReference type="PANTHER" id="PTHR30572:SF18">
    <property type="entry name" value="ABC-TYPE MACROLIDE FAMILY EXPORT SYSTEM PERMEASE COMPONENT 2"/>
    <property type="match status" value="1"/>
</dbReference>
<dbReference type="Proteomes" id="UP001597393">
    <property type="component" value="Unassembled WGS sequence"/>
</dbReference>
<feature type="transmembrane region" description="Helical" evidence="6">
    <location>
        <begin position="727"/>
        <end position="746"/>
    </location>
</feature>
<dbReference type="InterPro" id="IPR003838">
    <property type="entry name" value="ABC3_permease_C"/>
</dbReference>
<keyword evidence="5 6" id="KW-0472">Membrane</keyword>
<name>A0ABW5NPE4_9SPHI</name>
<keyword evidence="3 6" id="KW-0812">Transmembrane</keyword>